<evidence type="ECO:0000256" key="1">
    <source>
        <dbReference type="SAM" id="Phobius"/>
    </source>
</evidence>
<dbReference type="Proteomes" id="UP001302652">
    <property type="component" value="Chromosome 3"/>
</dbReference>
<organism evidence="2 3">
    <name type="scientific">Paraburkholderia kirstenboschensis</name>
    <dbReference type="NCBI Taxonomy" id="1245436"/>
    <lineage>
        <taxon>Bacteria</taxon>
        <taxon>Pseudomonadati</taxon>
        <taxon>Pseudomonadota</taxon>
        <taxon>Betaproteobacteria</taxon>
        <taxon>Burkholderiales</taxon>
        <taxon>Burkholderiaceae</taxon>
        <taxon>Paraburkholderia</taxon>
    </lineage>
</organism>
<evidence type="ECO:0000313" key="2">
    <source>
        <dbReference type="EMBL" id="WOD14777.1"/>
    </source>
</evidence>
<reference evidence="2 3" key="1">
    <citation type="submission" date="2023-10" db="EMBL/GenBank/DDBJ databases">
        <title>Surface-active antibiotics is a multifunctional adaptation for post-fire microbes.</title>
        <authorList>
            <person name="Liu M.D."/>
            <person name="Du Y."/>
            <person name="Koupaei S.K."/>
            <person name="Kim N.R."/>
            <person name="Zhang W."/>
            <person name="Traxler M.F."/>
        </authorList>
    </citation>
    <scope>NUCLEOTIDE SEQUENCE [LARGE SCALE GENOMIC DNA]</scope>
    <source>
        <strain evidence="2 3">F3</strain>
    </source>
</reference>
<sequence>MKATTATSADGMTTAGTADGNTIVAKMTTDFSLLARSVAARSCPAVACHWPGHQHAQRRDTESGRRLLRSRQCLELLLYMAVLAWTGASASGIECAATRRPAERVICNHAIVNDEYNGNFAQQQALLSSGNLSPRQLAQRRHVRNANTDVCCIGTVPVQWKTKAEPVEAKTAAAAAPGMAAAPNLASVGPTSGAGVVPPEEPNVSAAAASTTYGASLTRQGTQASAALLQPAASNTLSPRVISSASSAYDARRERRLAAALILLILIAIPLSAFVIHRNKKLGITTNYRRSRVKKKR</sequence>
<keyword evidence="1" id="KW-0812">Transmembrane</keyword>
<accession>A0ABZ0EEW4</accession>
<keyword evidence="3" id="KW-1185">Reference proteome</keyword>
<keyword evidence="1" id="KW-1133">Transmembrane helix</keyword>
<protein>
    <submittedName>
        <fullName evidence="2">Uncharacterized protein</fullName>
    </submittedName>
</protein>
<dbReference type="EMBL" id="CP136511">
    <property type="protein sequence ID" value="WOD14777.1"/>
    <property type="molecule type" value="Genomic_DNA"/>
</dbReference>
<gene>
    <name evidence="2" type="ORF">RW095_01235</name>
</gene>
<evidence type="ECO:0000313" key="3">
    <source>
        <dbReference type="Proteomes" id="UP001302652"/>
    </source>
</evidence>
<name>A0ABZ0EEW4_9BURK</name>
<dbReference type="RefSeq" id="WP_317016784.1">
    <property type="nucleotide sequence ID" value="NZ_CP136511.1"/>
</dbReference>
<feature type="transmembrane region" description="Helical" evidence="1">
    <location>
        <begin position="257"/>
        <end position="276"/>
    </location>
</feature>
<keyword evidence="1" id="KW-0472">Membrane</keyword>
<proteinExistence type="predicted"/>